<organism evidence="7 8">
    <name type="scientific">Chryseobacterium piscicola</name>
    <dbReference type="NCBI Taxonomy" id="551459"/>
    <lineage>
        <taxon>Bacteria</taxon>
        <taxon>Pseudomonadati</taxon>
        <taxon>Bacteroidota</taxon>
        <taxon>Flavobacteriia</taxon>
        <taxon>Flavobacteriales</taxon>
        <taxon>Weeksellaceae</taxon>
        <taxon>Chryseobacterium group</taxon>
        <taxon>Chryseobacterium</taxon>
    </lineage>
</organism>
<evidence type="ECO:0000313" key="7">
    <source>
        <dbReference type="EMBL" id="SIS52588.1"/>
    </source>
</evidence>
<comment type="subcellular location">
    <subcellularLocation>
        <location evidence="1">Membrane</location>
    </subcellularLocation>
</comment>
<dbReference type="SUPFAM" id="SSF54184">
    <property type="entry name" value="Penicillin-binding protein 2x (pbp-2x), c-terminal domain"/>
    <property type="match status" value="1"/>
</dbReference>
<evidence type="ECO:0000256" key="2">
    <source>
        <dbReference type="ARBA" id="ARBA00022645"/>
    </source>
</evidence>
<dbReference type="OrthoDB" id="9804124at2"/>
<gene>
    <name evidence="6" type="ORF">B0A70_12495</name>
    <name evidence="7" type="ORF">SAMN05421796_101129</name>
</gene>
<keyword evidence="2" id="KW-0121">Carboxypeptidase</keyword>
<dbReference type="PANTHER" id="PTHR30627:SF1">
    <property type="entry name" value="PEPTIDOGLYCAN D,D-TRANSPEPTIDASE FTSI"/>
    <property type="match status" value="1"/>
</dbReference>
<keyword evidence="7" id="KW-0132">Cell division</keyword>
<dbReference type="SUPFAM" id="SSF56519">
    <property type="entry name" value="Penicillin binding protein dimerisation domain"/>
    <property type="match status" value="1"/>
</dbReference>
<proteinExistence type="predicted"/>
<keyword evidence="6" id="KW-0808">Transferase</keyword>
<keyword evidence="2" id="KW-0645">Protease</keyword>
<dbReference type="InterPro" id="IPR005543">
    <property type="entry name" value="PASTA_dom"/>
</dbReference>
<dbReference type="EMBL" id="FTOJ01000001">
    <property type="protein sequence ID" value="SIS52588.1"/>
    <property type="molecule type" value="Genomic_DNA"/>
</dbReference>
<evidence type="ECO:0000313" key="6">
    <source>
        <dbReference type="EMBL" id="PQA91287.1"/>
    </source>
</evidence>
<dbReference type="PROSITE" id="PS51178">
    <property type="entry name" value="PASTA"/>
    <property type="match status" value="1"/>
</dbReference>
<dbReference type="Proteomes" id="UP000238314">
    <property type="component" value="Unassembled WGS sequence"/>
</dbReference>
<dbReference type="Proteomes" id="UP000186246">
    <property type="component" value="Unassembled WGS sequence"/>
</dbReference>
<feature type="domain" description="PASTA" evidence="5">
    <location>
        <begin position="604"/>
        <end position="663"/>
    </location>
</feature>
<dbReference type="InterPro" id="IPR012338">
    <property type="entry name" value="Beta-lactam/transpept-like"/>
</dbReference>
<dbReference type="Pfam" id="PF00905">
    <property type="entry name" value="Transpeptidase"/>
    <property type="match status" value="1"/>
</dbReference>
<keyword evidence="9" id="KW-1185">Reference proteome</keyword>
<protein>
    <submittedName>
        <fullName evidence="7">Cell division protein FtsI (Penicillin-binding protein 3)</fullName>
    </submittedName>
    <submittedName>
        <fullName evidence="6">Peptidoglycan glycosyltransferase</fullName>
    </submittedName>
</protein>
<keyword evidence="4" id="KW-1133">Transmembrane helix</keyword>
<dbReference type="EMBL" id="MUGO01000019">
    <property type="protein sequence ID" value="PQA91287.1"/>
    <property type="molecule type" value="Genomic_DNA"/>
</dbReference>
<dbReference type="Gene3D" id="3.90.1310.10">
    <property type="entry name" value="Penicillin-binding protein 2a (Domain 2)"/>
    <property type="match status" value="1"/>
</dbReference>
<sequence>MQKQNDYDSKRKKTLRWGYLFAVVALCIFMLFLGRLVVLQNTNVAEIKEDYINKNYRKATLKAARGNLFASDGSILATTVMRYDVFLDFKTIKDTVYYNNIGALTDSLSKMFGKPRAEFRKTFDEHKKNKNQYYSLAKGLDFDQYDRIRNFPIFKRGKNKGGFIVDRNYKRELATSEIGSGTIGMDNGEYTSGLEGAFSKYLRGKDGNRLEQRINSSQWKPIDYWKVEEPVDGQDVYTTLDLRIQDIAHSALEKQLINFEAKHGTVIVMEVETGKVRAMVNLKRSDAGEYIDSYNYAIKDNIEPGSTFKVISLLAAMDDGFIDENTTVNVGNGIWVYAKQRITDGHGGGIYDISDVLAKSSNVGTAKLITKYYSEKPQIFLDHLKRWKLFDKMDIELPGITKPRILTPKSTTWNAATLASIGYGYATNINLLQLATFYNGVANKGKMVKPLFIDKIMQNGKVTFEAQPQVMVKKMASDKAIQMMTSALTKAVEKGTGRSIFTPNLKMAGKTGTARFEYWLPGPMKYRASFAGFYPADNPKYTCYVMISEPNPSKGFYGGTVSAPVFKEIAGKTFLKTPQNIEKEMLIDRKVNLNKMVEPNVKVAVNNKQMPSLVGLIGKNVIPQLENLGYRVDFKGVGRIKEQFPLEGTTISKNQRIYLSLQN</sequence>
<dbReference type="AlphaFoldDB" id="A0A1N7JTB6"/>
<evidence type="ECO:0000256" key="4">
    <source>
        <dbReference type="SAM" id="Phobius"/>
    </source>
</evidence>
<keyword evidence="2" id="KW-0378">Hydrolase</keyword>
<dbReference type="GO" id="GO:0004180">
    <property type="term" value="F:carboxypeptidase activity"/>
    <property type="evidence" value="ECO:0007669"/>
    <property type="project" value="UniProtKB-KW"/>
</dbReference>
<reference evidence="8" key="3">
    <citation type="submission" date="2017-01" db="EMBL/GenBank/DDBJ databases">
        <authorList>
            <person name="Varghese N."/>
            <person name="Submissions S."/>
        </authorList>
    </citation>
    <scope>NUCLEOTIDE SEQUENCE [LARGE SCALE GENOMIC DNA]</scope>
    <source>
        <strain evidence="8">DSM 21068</strain>
    </source>
</reference>
<evidence type="ECO:0000256" key="3">
    <source>
        <dbReference type="ARBA" id="ARBA00023136"/>
    </source>
</evidence>
<reference evidence="7" key="2">
    <citation type="submission" date="2017-01" db="EMBL/GenBank/DDBJ databases">
        <authorList>
            <person name="Mah S.A."/>
            <person name="Swanson W.J."/>
            <person name="Moy G.W."/>
            <person name="Vacquier V.D."/>
        </authorList>
    </citation>
    <scope>NUCLEOTIDE SEQUENCE [LARGE SCALE GENOMIC DNA]</scope>
    <source>
        <strain evidence="7">DSM 21068</strain>
    </source>
</reference>
<dbReference type="SUPFAM" id="SSF56601">
    <property type="entry name" value="beta-lactamase/transpeptidase-like"/>
    <property type="match status" value="1"/>
</dbReference>
<feature type="transmembrane region" description="Helical" evidence="4">
    <location>
        <begin position="20"/>
        <end position="38"/>
    </location>
</feature>
<dbReference type="PANTHER" id="PTHR30627">
    <property type="entry name" value="PEPTIDOGLYCAN D,D-TRANSPEPTIDASE"/>
    <property type="match status" value="1"/>
</dbReference>
<dbReference type="GO" id="GO:0071555">
    <property type="term" value="P:cell wall organization"/>
    <property type="evidence" value="ECO:0007669"/>
    <property type="project" value="TreeGrafter"/>
</dbReference>
<keyword evidence="7" id="KW-0131">Cell cycle</keyword>
<dbReference type="Gene3D" id="3.30.450.330">
    <property type="match status" value="1"/>
</dbReference>
<keyword evidence="3 4" id="KW-0472">Membrane</keyword>
<dbReference type="GO" id="GO:0008658">
    <property type="term" value="F:penicillin binding"/>
    <property type="evidence" value="ECO:0007669"/>
    <property type="project" value="InterPro"/>
</dbReference>
<dbReference type="InterPro" id="IPR036138">
    <property type="entry name" value="PBP_dimer_sf"/>
</dbReference>
<dbReference type="STRING" id="551459.SAMN05421796_101129"/>
<evidence type="ECO:0000256" key="1">
    <source>
        <dbReference type="ARBA" id="ARBA00004370"/>
    </source>
</evidence>
<dbReference type="Pfam" id="PF03717">
    <property type="entry name" value="PBP_dimer"/>
    <property type="match status" value="1"/>
</dbReference>
<accession>A0A1N7JTB6</accession>
<dbReference type="GO" id="GO:0005886">
    <property type="term" value="C:plasma membrane"/>
    <property type="evidence" value="ECO:0007669"/>
    <property type="project" value="TreeGrafter"/>
</dbReference>
<dbReference type="GO" id="GO:0016740">
    <property type="term" value="F:transferase activity"/>
    <property type="evidence" value="ECO:0007669"/>
    <property type="project" value="UniProtKB-KW"/>
</dbReference>
<dbReference type="InterPro" id="IPR050515">
    <property type="entry name" value="Beta-lactam/transpept"/>
</dbReference>
<keyword evidence="4" id="KW-0812">Transmembrane</keyword>
<evidence type="ECO:0000259" key="5">
    <source>
        <dbReference type="PROSITE" id="PS51178"/>
    </source>
</evidence>
<dbReference type="Pfam" id="PF03793">
    <property type="entry name" value="PASTA"/>
    <property type="match status" value="1"/>
</dbReference>
<dbReference type="RefSeq" id="WP_076448807.1">
    <property type="nucleotide sequence ID" value="NZ_FTOJ01000001.1"/>
</dbReference>
<dbReference type="GO" id="GO:0051301">
    <property type="term" value="P:cell division"/>
    <property type="evidence" value="ECO:0007669"/>
    <property type="project" value="UniProtKB-KW"/>
</dbReference>
<dbReference type="InterPro" id="IPR005311">
    <property type="entry name" value="PBP_dimer"/>
</dbReference>
<reference evidence="6 9" key="1">
    <citation type="submission" date="2016-11" db="EMBL/GenBank/DDBJ databases">
        <title>Whole genomes of Flavobacteriaceae.</title>
        <authorList>
            <person name="Stine C."/>
            <person name="Li C."/>
            <person name="Tadesse D."/>
        </authorList>
    </citation>
    <scope>NUCLEOTIDE SEQUENCE [LARGE SCALE GENOMIC DNA]</scope>
    <source>
        <strain evidence="6 9">DSM 21068</strain>
    </source>
</reference>
<dbReference type="InterPro" id="IPR001460">
    <property type="entry name" value="PCN-bd_Tpept"/>
</dbReference>
<evidence type="ECO:0000313" key="8">
    <source>
        <dbReference type="Proteomes" id="UP000186246"/>
    </source>
</evidence>
<dbReference type="Gene3D" id="3.40.710.10">
    <property type="entry name" value="DD-peptidase/beta-lactamase superfamily"/>
    <property type="match status" value="1"/>
</dbReference>
<evidence type="ECO:0000313" key="9">
    <source>
        <dbReference type="Proteomes" id="UP000238314"/>
    </source>
</evidence>
<name>A0A1N7JTB6_9FLAO</name>